<reference evidence="1 2" key="1">
    <citation type="submission" date="2019-06" db="EMBL/GenBank/DDBJ databases">
        <title>A distant relative of Phikzvirus genus phages from a therapeutic phage collection.</title>
        <authorList>
            <person name="Hejnowicz M.S."/>
            <person name="Dabrowski K."/>
            <person name="Gawor J."/>
            <person name="Weber-Dabrowska B."/>
            <person name="Gromadka R."/>
            <person name="Lobocka M.B."/>
        </authorList>
    </citation>
    <scope>NUCLEOTIDE SEQUENCE [LARGE SCALE GENOMIC DNA]</scope>
</reference>
<sequence>MAIKNAEEGISEVLQNALGVAISELVSVDDDLVIAQILEHINELRNNMMISSFNDRVIINQIWSGIRSKQDVLGALLSTTTTFTLEIENIDVAIEYLTRRLVPFTPDSAMVDRELLGKAANVDELYGTLQQNHWLFFLVYASTQLRHVNNIIAQAKMK</sequence>
<dbReference type="KEGG" id="vg:77936923"/>
<dbReference type="EMBL" id="MN103543">
    <property type="protein sequence ID" value="QEM41902.1"/>
    <property type="molecule type" value="Genomic_DNA"/>
</dbReference>
<dbReference type="Proteomes" id="UP000322144">
    <property type="component" value="Segment"/>
</dbReference>
<protein>
    <submittedName>
        <fullName evidence="1">Uncharacterized protein</fullName>
    </submittedName>
</protein>
<keyword evidence="2" id="KW-1185">Reference proteome</keyword>
<evidence type="ECO:0000313" key="2">
    <source>
        <dbReference type="Proteomes" id="UP000322144"/>
    </source>
</evidence>
<name>A0A5C1K7P5_9CAUD</name>
<accession>A0A5C1K7P5</accession>
<organism evidence="1 2">
    <name type="scientific">Pseudomonas phage vB_PaeM_PS119XW</name>
    <dbReference type="NCBI Taxonomy" id="2601632"/>
    <lineage>
        <taxon>Viruses</taxon>
        <taxon>Duplodnaviria</taxon>
        <taxon>Heunggongvirae</taxon>
        <taxon>Uroviricota</taxon>
        <taxon>Caudoviricetes</taxon>
        <taxon>Chimalliviridae</taxon>
        <taxon>Pawinskivirus</taxon>
        <taxon>Pawinskivirus PS119XW</taxon>
    </lineage>
</organism>
<evidence type="ECO:0000313" key="1">
    <source>
        <dbReference type="EMBL" id="QEM41902.1"/>
    </source>
</evidence>
<dbReference type="GeneID" id="77936923"/>
<proteinExistence type="predicted"/>
<dbReference type="RefSeq" id="YP_010660913.1">
    <property type="nucleotide sequence ID" value="NC_070882.1"/>
</dbReference>